<evidence type="ECO:0000313" key="3">
    <source>
        <dbReference type="EMBL" id="KFG40622.1"/>
    </source>
</evidence>
<organism evidence="3 4">
    <name type="scientific">Toxoplasma gondii p89</name>
    <dbReference type="NCBI Taxonomy" id="943119"/>
    <lineage>
        <taxon>Eukaryota</taxon>
        <taxon>Sar</taxon>
        <taxon>Alveolata</taxon>
        <taxon>Apicomplexa</taxon>
        <taxon>Conoidasida</taxon>
        <taxon>Coccidia</taxon>
        <taxon>Eucoccidiorida</taxon>
        <taxon>Eimeriorina</taxon>
        <taxon>Sarcocystidae</taxon>
        <taxon>Toxoplasma</taxon>
    </lineage>
</organism>
<feature type="region of interest" description="Disordered" evidence="1">
    <location>
        <begin position="302"/>
        <end position="385"/>
    </location>
</feature>
<dbReference type="GO" id="GO:0016020">
    <property type="term" value="C:membrane"/>
    <property type="evidence" value="ECO:0007669"/>
    <property type="project" value="InterPro"/>
</dbReference>
<dbReference type="InterPro" id="IPR007226">
    <property type="entry name" value="SRS_dom"/>
</dbReference>
<evidence type="ECO:0000313" key="4">
    <source>
        <dbReference type="Proteomes" id="UP000028828"/>
    </source>
</evidence>
<gene>
    <name evidence="3" type="ORF">TGP89_309352</name>
</gene>
<proteinExistence type="predicted"/>
<dbReference type="AlphaFoldDB" id="A0A086K8A4"/>
<dbReference type="Gene3D" id="2.60.40.1320">
    <property type="entry name" value="SRS domain"/>
    <property type="match status" value="2"/>
</dbReference>
<accession>A0A086K8A4</accession>
<dbReference type="OrthoDB" id="10311350at2759"/>
<dbReference type="SUPFAM" id="SSF74877">
    <property type="entry name" value="Major surface antigen p30, SAG1"/>
    <property type="match status" value="1"/>
</dbReference>
<feature type="domain" description="SRS" evidence="2">
    <location>
        <begin position="182"/>
        <end position="307"/>
    </location>
</feature>
<dbReference type="VEuPathDB" id="ToxoDB:TGP89_309352"/>
<comment type="caution">
    <text evidence="3">The sequence shown here is derived from an EMBL/GenBank/DDBJ whole genome shotgun (WGS) entry which is preliminary data.</text>
</comment>
<feature type="compositionally biased region" description="Polar residues" evidence="1">
    <location>
        <begin position="308"/>
        <end position="319"/>
    </location>
</feature>
<evidence type="ECO:0000259" key="2">
    <source>
        <dbReference type="Pfam" id="PF04092"/>
    </source>
</evidence>
<feature type="domain" description="SRS" evidence="2">
    <location>
        <begin position="43"/>
        <end position="149"/>
    </location>
</feature>
<evidence type="ECO:0000256" key="1">
    <source>
        <dbReference type="SAM" id="MobiDB-lite"/>
    </source>
</evidence>
<protein>
    <submittedName>
        <fullName evidence="3">SAG-related sequence SRS55N</fullName>
    </submittedName>
</protein>
<feature type="compositionally biased region" description="Low complexity" evidence="1">
    <location>
        <begin position="375"/>
        <end position="385"/>
    </location>
</feature>
<dbReference type="EMBL" id="AEYI02001177">
    <property type="protein sequence ID" value="KFG40622.1"/>
    <property type="molecule type" value="Genomic_DNA"/>
</dbReference>
<dbReference type="InterPro" id="IPR036755">
    <property type="entry name" value="SRS_dom_sf"/>
</dbReference>
<reference evidence="3 4" key="1">
    <citation type="submission" date="2014-03" db="EMBL/GenBank/DDBJ databases">
        <authorList>
            <person name="Sibley D."/>
            <person name="Venepally P."/>
            <person name="Karamycheva S."/>
            <person name="Hadjithomas M."/>
            <person name="Khan A."/>
            <person name="Brunk B."/>
            <person name="Roos D."/>
            <person name="Caler E."/>
            <person name="Lorenzi H."/>
        </authorList>
    </citation>
    <scope>NUCLEOTIDE SEQUENCE [LARGE SCALE GENOMIC DNA]</scope>
    <source>
        <strain evidence="4">p89</strain>
    </source>
</reference>
<dbReference type="Proteomes" id="UP000028828">
    <property type="component" value="Unassembled WGS sequence"/>
</dbReference>
<name>A0A086K8A4_TOXGO</name>
<dbReference type="Pfam" id="PF04092">
    <property type="entry name" value="SAG"/>
    <property type="match status" value="2"/>
</dbReference>
<sequence>MEGTAFRGFQVSKSRQKAVVVSIFVGLAFLSNSAASLDAGVDNQKKTEFTVATLTTEQSKVTLECPNPSTLYPTTDSRKFCRDAACTQERTFQEAFVSVSWVNGTGQEHTEDREKPNGNTLTLDKYPILSTTLYFQCRNEKNDQEQEQKVVSEEDGTPKISRVIQVAVYGARAATTINKEKECKDDQTVKLDVRTRAVTFRCASDATVLPINFERVFQGDNCEEQVDLKTLVPSASLVEGMSATSPGNAVPWSMAELPTFTPAYTFAFLLLPASEKKLCYKCSPPKTLEVTAEAGRQPKECTVRITVSGKQTGPDTPTSPEDGEEQPILPEQQGGNGHSGQENQEDSHSGSNEPGGQGDNSNSDKPHQKPGESQTPTGSSSRKTTTSGWMLAIITVFSAFVTISSNSD</sequence>